<feature type="coiled-coil region" evidence="1">
    <location>
        <begin position="201"/>
        <end position="242"/>
    </location>
</feature>
<protein>
    <submittedName>
        <fullName evidence="3">Uncharacterized protein</fullName>
    </submittedName>
</protein>
<keyword evidence="1" id="KW-0175">Coiled coil</keyword>
<reference evidence="3" key="1">
    <citation type="submission" date="2021-10" db="EMBL/GenBank/DDBJ databases">
        <title>De novo Genome Assembly of Clathrus columnatus (Basidiomycota, Fungi) Using Illumina and Nanopore Sequence Data.</title>
        <authorList>
            <person name="Ogiso-Tanaka E."/>
            <person name="Itagaki H."/>
            <person name="Hosoya T."/>
            <person name="Hosaka K."/>
        </authorList>
    </citation>
    <scope>NUCLEOTIDE SEQUENCE</scope>
    <source>
        <strain evidence="3">MO-923</strain>
    </source>
</reference>
<dbReference type="EMBL" id="BPWL01000002">
    <property type="protein sequence ID" value="GJJ07623.1"/>
    <property type="molecule type" value="Genomic_DNA"/>
</dbReference>
<evidence type="ECO:0000313" key="4">
    <source>
        <dbReference type="Proteomes" id="UP001050691"/>
    </source>
</evidence>
<evidence type="ECO:0000256" key="1">
    <source>
        <dbReference type="SAM" id="Coils"/>
    </source>
</evidence>
<keyword evidence="4" id="KW-1185">Reference proteome</keyword>
<dbReference type="AlphaFoldDB" id="A0AAV5A2A2"/>
<organism evidence="3 4">
    <name type="scientific">Clathrus columnatus</name>
    <dbReference type="NCBI Taxonomy" id="1419009"/>
    <lineage>
        <taxon>Eukaryota</taxon>
        <taxon>Fungi</taxon>
        <taxon>Dikarya</taxon>
        <taxon>Basidiomycota</taxon>
        <taxon>Agaricomycotina</taxon>
        <taxon>Agaricomycetes</taxon>
        <taxon>Phallomycetidae</taxon>
        <taxon>Phallales</taxon>
        <taxon>Clathraceae</taxon>
        <taxon>Clathrus</taxon>
    </lineage>
</organism>
<dbReference type="Proteomes" id="UP001050691">
    <property type="component" value="Unassembled WGS sequence"/>
</dbReference>
<proteinExistence type="predicted"/>
<sequence>MDMRGLWASKQLPVQKYPSTVITDTITSRHRSTEEQTHILNGPFAHHMKGVGELIKPLSSESSSIPPNSSTHITSSCSGLLSSSLGRLEDNVGLSTFETPGRIDPSPTADHRYPLNPSMGRLYGVGRSFDISASRVSPASDSIEGTAVKNKVDNEIAHNNISGDEVPTEDHSRDSQTNDSLPRRSLDASVSPDHKGMHTLVLQAMETVQRYESENEEQRRELNRLNMLLSDLQTERQQLVDRVALIKTTVLNKVTASFQALKAQEKDLHSLKSNSKELFSTVEECRHLLQEINQFKGAVSDSIEAVRIYLNPEQCSQEVTLPPRLSTRESLVALKNEITNKQGVLDMLRDRLSDSLSDVSSLRTFAFQTQEAYFAECSASRAAKEELNQRETRISELVAELNYQRAETLKALTQAAELETKIETCQQQ</sequence>
<feature type="region of interest" description="Disordered" evidence="2">
    <location>
        <begin position="135"/>
        <end position="194"/>
    </location>
</feature>
<name>A0AAV5A2A2_9AGAM</name>
<comment type="caution">
    <text evidence="3">The sequence shown here is derived from an EMBL/GenBank/DDBJ whole genome shotgun (WGS) entry which is preliminary data.</text>
</comment>
<gene>
    <name evidence="3" type="ORF">Clacol_001827</name>
</gene>
<feature type="compositionally biased region" description="Basic and acidic residues" evidence="2">
    <location>
        <begin position="168"/>
        <end position="194"/>
    </location>
</feature>
<evidence type="ECO:0000313" key="3">
    <source>
        <dbReference type="EMBL" id="GJJ07623.1"/>
    </source>
</evidence>
<evidence type="ECO:0000256" key="2">
    <source>
        <dbReference type="SAM" id="MobiDB-lite"/>
    </source>
</evidence>
<accession>A0AAV5A2A2</accession>